<gene>
    <name evidence="3" type="ORF">JOM49_004376</name>
</gene>
<accession>A0ABS4PTV5</accession>
<comment type="caution">
    <text evidence="3">The sequence shown here is derived from an EMBL/GenBank/DDBJ whole genome shotgun (WGS) entry which is preliminary data.</text>
</comment>
<dbReference type="Gene3D" id="3.40.50.300">
    <property type="entry name" value="P-loop containing nucleotide triphosphate hydrolases"/>
    <property type="match status" value="1"/>
</dbReference>
<feature type="region of interest" description="Disordered" evidence="1">
    <location>
        <begin position="186"/>
        <end position="212"/>
    </location>
</feature>
<feature type="region of interest" description="Disordered" evidence="1">
    <location>
        <begin position="1047"/>
        <end position="1084"/>
    </location>
</feature>
<dbReference type="PRINTS" id="PR00364">
    <property type="entry name" value="DISEASERSIST"/>
</dbReference>
<dbReference type="PANTHER" id="PTHR47691">
    <property type="entry name" value="REGULATOR-RELATED"/>
    <property type="match status" value="1"/>
</dbReference>
<dbReference type="Pfam" id="PF00931">
    <property type="entry name" value="NB-ARC"/>
    <property type="match status" value="1"/>
</dbReference>
<keyword evidence="4" id="KW-1185">Reference proteome</keyword>
<dbReference type="Gene3D" id="1.25.40.10">
    <property type="entry name" value="Tetratricopeptide repeat domain"/>
    <property type="match status" value="1"/>
</dbReference>
<evidence type="ECO:0000259" key="2">
    <source>
        <dbReference type="Pfam" id="PF00931"/>
    </source>
</evidence>
<name>A0ABS4PTV5_9PSEU</name>
<dbReference type="EMBL" id="JAGGMS010000001">
    <property type="protein sequence ID" value="MBP2182850.1"/>
    <property type="molecule type" value="Genomic_DNA"/>
</dbReference>
<evidence type="ECO:0000313" key="4">
    <source>
        <dbReference type="Proteomes" id="UP000741013"/>
    </source>
</evidence>
<organism evidence="3 4">
    <name type="scientific">Amycolatopsis magusensis</name>
    <dbReference type="NCBI Taxonomy" id="882444"/>
    <lineage>
        <taxon>Bacteria</taxon>
        <taxon>Bacillati</taxon>
        <taxon>Actinomycetota</taxon>
        <taxon>Actinomycetes</taxon>
        <taxon>Pseudonocardiales</taxon>
        <taxon>Pseudonocardiaceae</taxon>
        <taxon>Amycolatopsis</taxon>
    </lineage>
</organism>
<evidence type="ECO:0000313" key="3">
    <source>
        <dbReference type="EMBL" id="MBP2182850.1"/>
    </source>
</evidence>
<dbReference type="RefSeq" id="WP_308158829.1">
    <property type="nucleotide sequence ID" value="NZ_JAGGMS010000001.1"/>
</dbReference>
<sequence>MTERGSRHHLIVVADVEGFGDPRRTSLHQRAVRAGLYAVMSSAFTAAGTTWDGCYREDRGDAVFALVPAETDKARFVEAVLPRLVTRLRVHNDTHPSTERIRLRVALHAGEVGYDDHGVTSTALTLVFRLCDAPPLKTALTASPGVLAVIASGWLFDEVVRHIPAVAPATWRPVPVEVKETTTTGWLTLPDQPYPADPATTTGRPRTRASEVVPRQLPAAVRDFTGRTEHLAVLDALIPPDPNQLCQDEQRARSVVITAVDGTGGIGKTTLALHWAHRIQDRFPDGTLHVNLRGYGPGDPASSAEALSGFLRALDVAPRAIPAEVEAQAALLRSMLAGKRVLMLLDNAKSTEQIRPLLPGTPGCMVVITSRDSLTGLVITDAAHRLTLAPLTEPEALDLVTSILGTDRATAEPNAVNELIRLCARLPLALRVAASRAAGHPHRTVADVVAELADDRTRLDILSESGDERTAVRTVFDGSYRHLPHEQARLFRRLGLHPGPDLSLPAAAALAELSPTDTRPLLQALTSAHLIEPTAGGRYRFHDLLRAYAAEQGRHHDTTDDRDHGLDALIIWYTHTTRTADHLLADMPAEVAEPDHPHPLSAPDEAWAWLITERLNILAVLQHSAAHHLDHHTITLAHACRFLASAGSSHELIQACGAGITAVQRGGDHAQEIALLLLRWSTTSGLNRGDQADADLDRIEALVQHFDNTTLCLYLFNARGLQSLQRSQFDEAVRWLEWALPLCRGLDTGRSEAMVEGNLSTAHLGLGNLQVALEHGERGLNLRRQAGDLPGEAWALTQQARIRHALGDLDEAIALCRNAITIGHSTPLNRDSTVAAPLDHLATCLYQLGRTSEAFTCWQQAATIYDDTGYVHQAAEVRQRLRDAQNPLAAHLTRAQVRAASVGPAAPERAGSLPRQVAPDCGVHCGSVVAVFGATELGQYIELGCAAAGKAFSPPRSRSGGAASELAPQREGEASLRRTRCLKSSAYSDDGGGPDLPEDIAACHDTTRHALQRTNRSRRAWSRWFRLGQAVPWRAPPHQRPSGVCEVAMRTSQATQPSRVEPAGRNRTFQTEPELGEHPHQRPALVVYRTRSE</sequence>
<reference evidence="3 4" key="1">
    <citation type="submission" date="2021-03" db="EMBL/GenBank/DDBJ databases">
        <title>Sequencing the genomes of 1000 actinobacteria strains.</title>
        <authorList>
            <person name="Klenk H.-P."/>
        </authorList>
    </citation>
    <scope>NUCLEOTIDE SEQUENCE [LARGE SCALE GENOMIC DNA]</scope>
    <source>
        <strain evidence="3 4">DSM 45510</strain>
    </source>
</reference>
<proteinExistence type="predicted"/>
<dbReference type="InterPro" id="IPR019734">
    <property type="entry name" value="TPR_rpt"/>
</dbReference>
<feature type="domain" description="NB-ARC" evidence="2">
    <location>
        <begin position="254"/>
        <end position="403"/>
    </location>
</feature>
<dbReference type="Pfam" id="PF13424">
    <property type="entry name" value="TPR_12"/>
    <property type="match status" value="1"/>
</dbReference>
<dbReference type="Gene3D" id="3.30.70.1230">
    <property type="entry name" value="Nucleotide cyclase"/>
    <property type="match status" value="1"/>
</dbReference>
<dbReference type="Proteomes" id="UP000741013">
    <property type="component" value="Unassembled WGS sequence"/>
</dbReference>
<dbReference type="InterPro" id="IPR011990">
    <property type="entry name" value="TPR-like_helical_dom_sf"/>
</dbReference>
<dbReference type="InterPro" id="IPR029787">
    <property type="entry name" value="Nucleotide_cyclase"/>
</dbReference>
<dbReference type="SUPFAM" id="SSF52540">
    <property type="entry name" value="P-loop containing nucleoside triphosphate hydrolases"/>
    <property type="match status" value="1"/>
</dbReference>
<feature type="region of interest" description="Disordered" evidence="1">
    <location>
        <begin position="952"/>
        <end position="978"/>
    </location>
</feature>
<protein>
    <submittedName>
        <fullName evidence="3">Tetratricopeptide (TPR) repeat protein</fullName>
    </submittedName>
</protein>
<dbReference type="InterPro" id="IPR002182">
    <property type="entry name" value="NB-ARC"/>
</dbReference>
<dbReference type="SUPFAM" id="SSF48452">
    <property type="entry name" value="TPR-like"/>
    <property type="match status" value="1"/>
</dbReference>
<evidence type="ECO:0000256" key="1">
    <source>
        <dbReference type="SAM" id="MobiDB-lite"/>
    </source>
</evidence>
<dbReference type="SMART" id="SM00028">
    <property type="entry name" value="TPR"/>
    <property type="match status" value="4"/>
</dbReference>
<dbReference type="PANTHER" id="PTHR47691:SF3">
    <property type="entry name" value="HTH-TYPE TRANSCRIPTIONAL REGULATOR RV0890C-RELATED"/>
    <property type="match status" value="1"/>
</dbReference>
<dbReference type="InterPro" id="IPR027417">
    <property type="entry name" value="P-loop_NTPase"/>
</dbReference>